<evidence type="ECO:0000256" key="10">
    <source>
        <dbReference type="SAM" id="SignalP"/>
    </source>
</evidence>
<reference evidence="13 14" key="1">
    <citation type="submission" date="2019-10" db="EMBL/GenBank/DDBJ databases">
        <authorList>
            <person name="Dong K."/>
        </authorList>
    </citation>
    <scope>NUCLEOTIDE SEQUENCE [LARGE SCALE GENOMIC DNA]</scope>
    <source>
        <strain evidence="14">dk4302</strain>
    </source>
</reference>
<comment type="similarity">
    <text evidence="8 9">Belongs to the TonB-dependent receptor family.</text>
</comment>
<proteinExistence type="inferred from homology"/>
<keyword evidence="2 8" id="KW-0813">Transport</keyword>
<dbReference type="Gene3D" id="2.40.170.20">
    <property type="entry name" value="TonB-dependent receptor, beta-barrel domain"/>
    <property type="match status" value="1"/>
</dbReference>
<dbReference type="GO" id="GO:0009279">
    <property type="term" value="C:cell outer membrane"/>
    <property type="evidence" value="ECO:0007669"/>
    <property type="project" value="UniProtKB-SubCell"/>
</dbReference>
<evidence type="ECO:0000256" key="2">
    <source>
        <dbReference type="ARBA" id="ARBA00022448"/>
    </source>
</evidence>
<dbReference type="Pfam" id="PF00593">
    <property type="entry name" value="TonB_dep_Rec_b-barrel"/>
    <property type="match status" value="1"/>
</dbReference>
<dbReference type="InterPro" id="IPR036942">
    <property type="entry name" value="Beta-barrel_TonB_sf"/>
</dbReference>
<dbReference type="NCBIfam" id="TIGR04056">
    <property type="entry name" value="OMP_RagA_SusC"/>
    <property type="match status" value="1"/>
</dbReference>
<keyword evidence="3 8" id="KW-1134">Transmembrane beta strand</keyword>
<dbReference type="SUPFAM" id="SSF49464">
    <property type="entry name" value="Carboxypeptidase regulatory domain-like"/>
    <property type="match status" value="1"/>
</dbReference>
<dbReference type="RefSeq" id="WP_153511929.1">
    <property type="nucleotide sequence ID" value="NZ_CP045652.1"/>
</dbReference>
<dbReference type="NCBIfam" id="TIGR04057">
    <property type="entry name" value="SusC_RagA_signa"/>
    <property type="match status" value="1"/>
</dbReference>
<dbReference type="InterPro" id="IPR039426">
    <property type="entry name" value="TonB-dep_rcpt-like"/>
</dbReference>
<keyword evidence="14" id="KW-1185">Reference proteome</keyword>
<feature type="signal peptide" evidence="10">
    <location>
        <begin position="1"/>
        <end position="22"/>
    </location>
</feature>
<comment type="subcellular location">
    <subcellularLocation>
        <location evidence="1 8">Cell outer membrane</location>
        <topology evidence="1 8">Multi-pass membrane protein</topology>
    </subcellularLocation>
</comment>
<evidence type="ECO:0000259" key="12">
    <source>
        <dbReference type="Pfam" id="PF07715"/>
    </source>
</evidence>
<name>A0A5Q0QAD8_9SPHI</name>
<evidence type="ECO:0000313" key="14">
    <source>
        <dbReference type="Proteomes" id="UP000326921"/>
    </source>
</evidence>
<dbReference type="Pfam" id="PF13715">
    <property type="entry name" value="CarbopepD_reg_2"/>
    <property type="match status" value="1"/>
</dbReference>
<evidence type="ECO:0000256" key="1">
    <source>
        <dbReference type="ARBA" id="ARBA00004571"/>
    </source>
</evidence>
<keyword evidence="7 8" id="KW-0998">Cell outer membrane</keyword>
<evidence type="ECO:0000256" key="3">
    <source>
        <dbReference type="ARBA" id="ARBA00022452"/>
    </source>
</evidence>
<feature type="domain" description="TonB-dependent receptor-like beta-barrel" evidence="11">
    <location>
        <begin position="443"/>
        <end position="1011"/>
    </location>
</feature>
<keyword evidence="10" id="KW-0732">Signal</keyword>
<evidence type="ECO:0000259" key="11">
    <source>
        <dbReference type="Pfam" id="PF00593"/>
    </source>
</evidence>
<sequence>MISIRTLMLMVCLILFEVTASAQSKSFVSGTVRNTQGIPLMGVSVANIGSSGETQTDDKGAFRLEVNSLNDSLSFSFVGFTKLKTAINGRTTLNVTLLDDATDLDEVVVVGYGTQRKGQLTASVDVISSKQLADRPATNVADLIKGASPNVNIGMGMRGGEPGAGSSWNIRGAGSIAGSSAPLVLVDGVEMDLNAIDPETVENISILKDASASAVYGSRAPFGVVLITTKKGKMEQGAKFDYSNNLSTSSPLRLPSFIDSYTWATAYNQANANAGLTAVYNDEQMARIKGYLDGTFPYEYDPDNPIDNVFAGRRNGNANNDWPHILMGNNSFSQKHNINVSGGSEKTQYFLSAGYNKQNGTYAFGNDFFKRYNLMSNVSTQVTDWFKINSSLKWANTATDYPMGETTVGREHTFREMLMFAPMMPYHNINGTIQSPLVRLLQDSGRDKKSNNDFLAIIGGEFEPIKGWVTSVNYNYNIKNTKLSTNPKPVMVELGNGAFGNIGKPQASYTSGFAEYTYKVLNAVTSYEKQLDDHYFKGMVGFEQEESISSGLTATGTSPVVEDYPSISTSLGGIIADDNMSHWSTRGAFGRLNYNFQEKYLVELAGRYNGSSKFPKDIRFAFFPSASVGYFVSKEAFWDPIRDKINNLKIRASYGALGNQNITNYLFVSRIPIVPELDWIINESRPQSSRIPGIISDQITWETITTMNLGIDMSLLNSRLGFSFDWYNRVTDKMLGPASELPFTLGATTPRTNNAKLSTKGFELVATWNDHLDNGIGYNIKATFGDSRTKILEYLNVVGRVDTWYEGKEYGEIWGFETDGIIQTQGEAMADQSKYHTKWGPGDIKYADINNDGVINDGSRTLNDLGDLKVIGNASPRYNYGITAGMNWKGIDFNMFWQGVAKRDFSPESTTPLFWGMTNAWGNSGLYKNSPALDYWRPADESNILGPNTDAYLPKPYFTAETNKNRLPQSKYVLNAGYIRLKNVQVGYTFPESVSGKFFSRARVYFSGENLLTFSSLPKVFDPETAVASDNREGGYLTSGVIYPMSKTLSFGLNVTLK</sequence>
<dbReference type="InterPro" id="IPR023997">
    <property type="entry name" value="TonB-dep_OMP_SusC/RagA_CS"/>
</dbReference>
<keyword evidence="6 8" id="KW-0472">Membrane</keyword>
<dbReference type="EMBL" id="CP045652">
    <property type="protein sequence ID" value="QGA27087.1"/>
    <property type="molecule type" value="Genomic_DNA"/>
</dbReference>
<dbReference type="Gene3D" id="2.170.130.10">
    <property type="entry name" value="TonB-dependent receptor, plug domain"/>
    <property type="match status" value="1"/>
</dbReference>
<dbReference type="Proteomes" id="UP000326921">
    <property type="component" value="Chromosome"/>
</dbReference>
<dbReference type="Pfam" id="PF07715">
    <property type="entry name" value="Plug"/>
    <property type="match status" value="1"/>
</dbReference>
<protein>
    <submittedName>
        <fullName evidence="13">SusC/RagA family TonB-linked outer membrane protein</fullName>
    </submittedName>
</protein>
<dbReference type="InterPro" id="IPR037066">
    <property type="entry name" value="Plug_dom_sf"/>
</dbReference>
<feature type="domain" description="TonB-dependent receptor plug" evidence="12">
    <location>
        <begin position="119"/>
        <end position="224"/>
    </location>
</feature>
<accession>A0A5Q0QAD8</accession>
<evidence type="ECO:0000313" key="13">
    <source>
        <dbReference type="EMBL" id="QGA27087.1"/>
    </source>
</evidence>
<dbReference type="InterPro" id="IPR023996">
    <property type="entry name" value="TonB-dep_OMP_SusC/RagA"/>
</dbReference>
<dbReference type="PROSITE" id="PS52016">
    <property type="entry name" value="TONB_DEPENDENT_REC_3"/>
    <property type="match status" value="1"/>
</dbReference>
<feature type="chain" id="PRO_5024859878" evidence="10">
    <location>
        <begin position="23"/>
        <end position="1058"/>
    </location>
</feature>
<keyword evidence="4 8" id="KW-0812">Transmembrane</keyword>
<evidence type="ECO:0000256" key="8">
    <source>
        <dbReference type="PROSITE-ProRule" id="PRU01360"/>
    </source>
</evidence>
<dbReference type="KEGG" id="sphe:GFH32_12495"/>
<evidence type="ECO:0000256" key="4">
    <source>
        <dbReference type="ARBA" id="ARBA00022692"/>
    </source>
</evidence>
<evidence type="ECO:0000256" key="9">
    <source>
        <dbReference type="RuleBase" id="RU003357"/>
    </source>
</evidence>
<evidence type="ECO:0000256" key="5">
    <source>
        <dbReference type="ARBA" id="ARBA00023077"/>
    </source>
</evidence>
<dbReference type="AlphaFoldDB" id="A0A5Q0QAD8"/>
<evidence type="ECO:0000256" key="6">
    <source>
        <dbReference type="ARBA" id="ARBA00023136"/>
    </source>
</evidence>
<dbReference type="InterPro" id="IPR012910">
    <property type="entry name" value="Plug_dom"/>
</dbReference>
<gene>
    <name evidence="13" type="ORF">GFH32_12495</name>
</gene>
<evidence type="ECO:0000256" key="7">
    <source>
        <dbReference type="ARBA" id="ARBA00023237"/>
    </source>
</evidence>
<organism evidence="13 14">
    <name type="scientific">Sphingobacterium zhuxiongii</name>
    <dbReference type="NCBI Taxonomy" id="2662364"/>
    <lineage>
        <taxon>Bacteria</taxon>
        <taxon>Pseudomonadati</taxon>
        <taxon>Bacteroidota</taxon>
        <taxon>Sphingobacteriia</taxon>
        <taxon>Sphingobacteriales</taxon>
        <taxon>Sphingobacteriaceae</taxon>
        <taxon>Sphingobacterium</taxon>
    </lineage>
</organism>
<dbReference type="InterPro" id="IPR000531">
    <property type="entry name" value="Beta-barrel_TonB"/>
</dbReference>
<dbReference type="SUPFAM" id="SSF56935">
    <property type="entry name" value="Porins"/>
    <property type="match status" value="1"/>
</dbReference>
<dbReference type="InterPro" id="IPR008969">
    <property type="entry name" value="CarboxyPept-like_regulatory"/>
</dbReference>
<keyword evidence="5 9" id="KW-0798">TonB box</keyword>